<reference evidence="8 9" key="1">
    <citation type="submission" date="2019-04" db="EMBL/GenBank/DDBJ databases">
        <title>Aspergillus burnettii sp. nov., novel species from soil in southeast Queensland.</title>
        <authorList>
            <person name="Gilchrist C.L.M."/>
            <person name="Pitt J.I."/>
            <person name="Lange L."/>
            <person name="Lacey H.J."/>
            <person name="Vuong D."/>
            <person name="Midgley D.J."/>
            <person name="Greenfield P."/>
            <person name="Bradbury M."/>
            <person name="Lacey E."/>
            <person name="Busk P.K."/>
            <person name="Pilgaard B."/>
            <person name="Chooi Y.H."/>
            <person name="Piggott A.M."/>
        </authorList>
    </citation>
    <scope>NUCLEOTIDE SEQUENCE [LARGE SCALE GENOMIC DNA]</scope>
    <source>
        <strain evidence="8 9">FRR 5400</strain>
    </source>
</reference>
<dbReference type="InterPro" id="IPR051027">
    <property type="entry name" value="bZIP_transcription_factors"/>
</dbReference>
<keyword evidence="9" id="KW-1185">Reference proteome</keyword>
<dbReference type="AlphaFoldDB" id="A0A8H6AA21"/>
<dbReference type="PROSITE" id="PS50217">
    <property type="entry name" value="BZIP"/>
    <property type="match status" value="1"/>
</dbReference>
<dbReference type="GO" id="GO:0005634">
    <property type="term" value="C:nucleus"/>
    <property type="evidence" value="ECO:0007669"/>
    <property type="project" value="UniProtKB-SubCell"/>
</dbReference>
<feature type="domain" description="BZIP" evidence="7">
    <location>
        <begin position="87"/>
        <end position="150"/>
    </location>
</feature>
<evidence type="ECO:0000256" key="4">
    <source>
        <dbReference type="ARBA" id="ARBA00023242"/>
    </source>
</evidence>
<comment type="subcellular location">
    <subcellularLocation>
        <location evidence="1">Nucleus</location>
    </subcellularLocation>
</comment>
<dbReference type="GO" id="GO:0003700">
    <property type="term" value="F:DNA-binding transcription factor activity"/>
    <property type="evidence" value="ECO:0007669"/>
    <property type="project" value="InterPro"/>
</dbReference>
<keyword evidence="3" id="KW-0804">Transcription</keyword>
<dbReference type="InterPro" id="IPR004827">
    <property type="entry name" value="bZIP"/>
</dbReference>
<accession>A0A8H6AA21</accession>
<proteinExistence type="predicted"/>
<dbReference type="PANTHER" id="PTHR19304">
    <property type="entry name" value="CYCLIC-AMP RESPONSE ELEMENT BINDING PROTEIN"/>
    <property type="match status" value="1"/>
</dbReference>
<name>A0A8H6AA21_PETAA</name>
<sequence>MSTEVSFSTPGFNTFSSVNPFYNYSFPPGNAFPFTLPYVADDDLFGFDPPLSPTATTKPHPPENNYNAFNGRKTLTISERDHPRGEKRKSESSLERNRQAANRCHKKKRAYTKELEECFQTAKSRREILEAEISQLQSEILSLKNQILRHSQCDDDSIKFYLSRMLTQLTGKIAPTLQGELPFNKEESPVLLFGSQIHDPQGRLSVDSSTSSELSASMLNAVEQAHWQSALSTVNDNPTELDEDSFWDLVNLS</sequence>
<organism evidence="8 9">
    <name type="scientific">Petromyces alliaceus</name>
    <name type="common">Aspergillus alliaceus</name>
    <dbReference type="NCBI Taxonomy" id="209559"/>
    <lineage>
        <taxon>Eukaryota</taxon>
        <taxon>Fungi</taxon>
        <taxon>Dikarya</taxon>
        <taxon>Ascomycota</taxon>
        <taxon>Pezizomycotina</taxon>
        <taxon>Eurotiomycetes</taxon>
        <taxon>Eurotiomycetidae</taxon>
        <taxon>Eurotiales</taxon>
        <taxon>Aspergillaceae</taxon>
        <taxon>Aspergillus</taxon>
        <taxon>Aspergillus subgen. Circumdati</taxon>
    </lineage>
</organism>
<comment type="caution">
    <text evidence="8">The sequence shown here is derived from an EMBL/GenBank/DDBJ whole genome shotgun (WGS) entry which is preliminary data.</text>
</comment>
<keyword evidence="2" id="KW-0805">Transcription regulation</keyword>
<evidence type="ECO:0000259" key="7">
    <source>
        <dbReference type="PROSITE" id="PS50217"/>
    </source>
</evidence>
<evidence type="ECO:0000313" key="9">
    <source>
        <dbReference type="Proteomes" id="UP000541154"/>
    </source>
</evidence>
<evidence type="ECO:0000256" key="3">
    <source>
        <dbReference type="ARBA" id="ARBA00023163"/>
    </source>
</evidence>
<keyword evidence="5" id="KW-0175">Coiled coil</keyword>
<protein>
    <recommendedName>
        <fullName evidence="7">BZIP domain-containing protein</fullName>
    </recommendedName>
</protein>
<dbReference type="CDD" id="cd14687">
    <property type="entry name" value="bZIP_ATF2"/>
    <property type="match status" value="1"/>
</dbReference>
<feature type="region of interest" description="Disordered" evidence="6">
    <location>
        <begin position="50"/>
        <end position="106"/>
    </location>
</feature>
<dbReference type="InterPro" id="IPR046347">
    <property type="entry name" value="bZIP_sf"/>
</dbReference>
<dbReference type="EMBL" id="SPNV01000055">
    <property type="protein sequence ID" value="KAF5863275.1"/>
    <property type="molecule type" value="Genomic_DNA"/>
</dbReference>
<feature type="compositionally biased region" description="Basic and acidic residues" evidence="6">
    <location>
        <begin position="78"/>
        <end position="98"/>
    </location>
</feature>
<dbReference type="SMART" id="SM00338">
    <property type="entry name" value="BRLZ"/>
    <property type="match status" value="1"/>
</dbReference>
<evidence type="ECO:0000256" key="6">
    <source>
        <dbReference type="SAM" id="MobiDB-lite"/>
    </source>
</evidence>
<keyword evidence="4" id="KW-0539">Nucleus</keyword>
<evidence type="ECO:0000256" key="2">
    <source>
        <dbReference type="ARBA" id="ARBA00023015"/>
    </source>
</evidence>
<dbReference type="Proteomes" id="UP000541154">
    <property type="component" value="Unassembled WGS sequence"/>
</dbReference>
<dbReference type="Pfam" id="PF00170">
    <property type="entry name" value="bZIP_1"/>
    <property type="match status" value="1"/>
</dbReference>
<feature type="coiled-coil region" evidence="5">
    <location>
        <begin position="112"/>
        <end position="146"/>
    </location>
</feature>
<dbReference type="Gene3D" id="1.20.5.170">
    <property type="match status" value="1"/>
</dbReference>
<evidence type="ECO:0000256" key="1">
    <source>
        <dbReference type="ARBA" id="ARBA00004123"/>
    </source>
</evidence>
<evidence type="ECO:0000313" key="8">
    <source>
        <dbReference type="EMBL" id="KAF5863275.1"/>
    </source>
</evidence>
<dbReference type="SUPFAM" id="SSF57959">
    <property type="entry name" value="Leucine zipper domain"/>
    <property type="match status" value="1"/>
</dbReference>
<evidence type="ECO:0000256" key="5">
    <source>
        <dbReference type="SAM" id="Coils"/>
    </source>
</evidence>
<gene>
    <name evidence="8" type="ORF">ETB97_010397</name>
</gene>
<feature type="compositionally biased region" description="Polar residues" evidence="6">
    <location>
        <begin position="64"/>
        <end position="77"/>
    </location>
</feature>